<dbReference type="PANTHER" id="PTHR33388">
    <property type="entry name" value="OS01G0212500 PROTEIN"/>
    <property type="match status" value="1"/>
</dbReference>
<sequence length="331" mass="34949">MAPDELTEVGVVVVPGDGGVRTGKKNKQKKIPQRGLGVAQLEKLRLEEQQKKAAAAAASSSSDPSTQGFGLPPPPPPPQQQPYFPLAATGEGVVRPRVALVVPVSSLPVVLSTSPPRPVVQDTSNPVLWNAGDPNASDGEAFAKSFGFHVPPGSDLSNTSCRSRTPMTLANMASPPPPPPPPPSSMEPPSNQTSSHSYDLLSCWRERARERERARILGRKRPCPSRLDGISGQTAYPCKLPSPANGIAGSGRDASSSGLRLERGTQEIGSFLTLCSKCSCPNASSSCRPGDVDQDERPFYSFIPTGPSSPETTTTERRAEAADGIDLNLKL</sequence>
<feature type="region of interest" description="Disordered" evidence="4">
    <location>
        <begin position="110"/>
        <end position="133"/>
    </location>
</feature>
<feature type="compositionally biased region" description="Pro residues" evidence="4">
    <location>
        <begin position="174"/>
        <end position="186"/>
    </location>
</feature>
<feature type="compositionally biased region" description="Low complexity" evidence="4">
    <location>
        <begin position="53"/>
        <end position="62"/>
    </location>
</feature>
<dbReference type="Pfam" id="PF08744">
    <property type="entry name" value="NOZZLE"/>
    <property type="match status" value="1"/>
</dbReference>
<keyword evidence="3" id="KW-0804">Transcription</keyword>
<name>A0AAV8QWW7_ENSVE</name>
<gene>
    <name evidence="5" type="ORF">OPV22_024019</name>
</gene>
<reference evidence="5 6" key="1">
    <citation type="submission" date="2022-12" db="EMBL/GenBank/DDBJ databases">
        <title>Chromosome-scale assembly of the Ensete ventricosum genome.</title>
        <authorList>
            <person name="Dussert Y."/>
            <person name="Stocks J."/>
            <person name="Wendawek A."/>
            <person name="Woldeyes F."/>
            <person name="Nichols R.A."/>
            <person name="Borrell J.S."/>
        </authorList>
    </citation>
    <scope>NUCLEOTIDE SEQUENCE [LARGE SCALE GENOMIC DNA]</scope>
    <source>
        <strain evidence="6">cv. Maze</strain>
        <tissue evidence="5">Seeds</tissue>
    </source>
</reference>
<dbReference type="PANTHER" id="PTHR33388:SF1">
    <property type="entry name" value="PROTEIN SPEAR2"/>
    <property type="match status" value="1"/>
</dbReference>
<evidence type="ECO:0000256" key="1">
    <source>
        <dbReference type="ARBA" id="ARBA00022491"/>
    </source>
</evidence>
<protein>
    <submittedName>
        <fullName evidence="5">Uncharacterized protein</fullName>
    </submittedName>
</protein>
<evidence type="ECO:0000256" key="3">
    <source>
        <dbReference type="ARBA" id="ARBA00023163"/>
    </source>
</evidence>
<dbReference type="InterPro" id="IPR014855">
    <property type="entry name" value="NOZZLE"/>
</dbReference>
<evidence type="ECO:0000256" key="4">
    <source>
        <dbReference type="SAM" id="MobiDB-lite"/>
    </source>
</evidence>
<dbReference type="EMBL" id="JAQQAF010000006">
    <property type="protein sequence ID" value="KAJ8480292.1"/>
    <property type="molecule type" value="Genomic_DNA"/>
</dbReference>
<feature type="region of interest" description="Disordered" evidence="4">
    <location>
        <begin position="49"/>
        <end position="88"/>
    </location>
</feature>
<keyword evidence="6" id="KW-1185">Reference proteome</keyword>
<evidence type="ECO:0000313" key="5">
    <source>
        <dbReference type="EMBL" id="KAJ8480292.1"/>
    </source>
</evidence>
<evidence type="ECO:0000256" key="2">
    <source>
        <dbReference type="ARBA" id="ARBA00023015"/>
    </source>
</evidence>
<keyword evidence="1" id="KW-0678">Repressor</keyword>
<feature type="region of interest" description="Disordered" evidence="4">
    <location>
        <begin position="1"/>
        <end position="36"/>
    </location>
</feature>
<dbReference type="GO" id="GO:0003700">
    <property type="term" value="F:DNA-binding transcription factor activity"/>
    <property type="evidence" value="ECO:0007669"/>
    <property type="project" value="InterPro"/>
</dbReference>
<dbReference type="Proteomes" id="UP001222027">
    <property type="component" value="Unassembled WGS sequence"/>
</dbReference>
<proteinExistence type="predicted"/>
<accession>A0AAV8QWW7</accession>
<feature type="region of interest" description="Disordered" evidence="4">
    <location>
        <begin position="153"/>
        <end position="198"/>
    </location>
</feature>
<feature type="compositionally biased region" description="Basic residues" evidence="4">
    <location>
        <begin position="22"/>
        <end position="32"/>
    </location>
</feature>
<evidence type="ECO:0000313" key="6">
    <source>
        <dbReference type="Proteomes" id="UP001222027"/>
    </source>
</evidence>
<dbReference type="AlphaFoldDB" id="A0AAV8QWW7"/>
<feature type="compositionally biased region" description="Polar residues" evidence="4">
    <location>
        <begin position="155"/>
        <end position="168"/>
    </location>
</feature>
<feature type="compositionally biased region" description="Pro residues" evidence="4">
    <location>
        <begin position="71"/>
        <end position="80"/>
    </location>
</feature>
<dbReference type="InterPro" id="IPR040356">
    <property type="entry name" value="SPEAR"/>
</dbReference>
<comment type="caution">
    <text evidence="5">The sequence shown here is derived from an EMBL/GenBank/DDBJ whole genome shotgun (WGS) entry which is preliminary data.</text>
</comment>
<keyword evidence="2" id="KW-0805">Transcription regulation</keyword>
<feature type="region of interest" description="Disordered" evidence="4">
    <location>
        <begin position="301"/>
        <end position="331"/>
    </location>
</feature>
<organism evidence="5 6">
    <name type="scientific">Ensete ventricosum</name>
    <name type="common">Abyssinian banana</name>
    <name type="synonym">Musa ensete</name>
    <dbReference type="NCBI Taxonomy" id="4639"/>
    <lineage>
        <taxon>Eukaryota</taxon>
        <taxon>Viridiplantae</taxon>
        <taxon>Streptophyta</taxon>
        <taxon>Embryophyta</taxon>
        <taxon>Tracheophyta</taxon>
        <taxon>Spermatophyta</taxon>
        <taxon>Magnoliopsida</taxon>
        <taxon>Liliopsida</taxon>
        <taxon>Zingiberales</taxon>
        <taxon>Musaceae</taxon>
        <taxon>Ensete</taxon>
    </lineage>
</organism>